<evidence type="ECO:0000313" key="10">
    <source>
        <dbReference type="EMBL" id="SHG56192.1"/>
    </source>
</evidence>
<feature type="region of interest" description="Disordered" evidence="8">
    <location>
        <begin position="191"/>
        <end position="220"/>
    </location>
</feature>
<sequence length="1029" mass="112323">MEKNIRWITVGLGVMFLTLFALTPNLYAQQQNVSGTVTDAATGETLPGVNVVVKGTTAGTATNAGGEFNLTVESLQDTLVVSFVGYETKEVAINGRNNLEIELQSAAIFGEELVVIGYGTQERRDLTGSVASVNSNDFEAGFHTNPDQILQGKTSGIQINQATGAPGAQSRVRIRGTGSINAGNSPLYVIDGMPITNRTQPTSSTQTSSQPSNNPLASLSPGDIESIEILKDASATAIYGARGANGVIMITTKHGEEGFKINYNGTAGVQNVANRMDVLSAEEYVSVKNGLAEIDGEPPVFSQSDIEQIGPGVNWQDEIYRTAAIQNHQISFSRGLETTNYYLSFNMFNQEGLVINSNMERYAGRFNIDHSTENLKFGLNLSTLLVENDQAPQGKSANEGVGVIGSSVDMDPTMPIFDSDGEFMRHSVITADNPLAISNGVSILDRTYRTYGNAFLEYEIMNNLTTRVNFGSDRNDHRSDAFSSSLTLMGEGAGGMADVVTRESTDYLAEFTTNYSIVLGKVHDMSAMAGITYQSFNSKRLSGEATGFPSEVTRTDNLGLGSRESYGLGTNAVENRLLSYLGRVNYTLSDRYLLTATFRADGSSRFGPENRFGYFPSFALGWRLSDEPFMDNMKYISELKVRGSWGITGNQEIGNFNYLQTLSGGGSAAFGGNAYTTVRPERIPNQNLQWEETTQTNIGVDYSLLDNRLSGSVDWYSKDTDNLLLNLPVPSTSGFSSILSNVGSVRNTGWEFQLETRNVVNSNFNWSTSANLTLLNNEVIDLGPIPEIIHGFGGNVISQFALIRPGFPLNSYYGWEIEGVFQEGDDIASSAQPDAEPGYWKFKDLNNDGAITSEDKSVIGSPHPDVTFGVTNNFNYRRFSLRVFLRGVIGNEKLNSNLIRTYHPIDRRRNALREPLLNRWTPENPSNKYPSGANLGVYAGGGTIVHNEVVEDASFMRLQNVTLGYDLPSVLGNIFQTARVYITGQNLVTITNYSGFDPEVSSFGDSDVLVDYNTYPFARTFQLGIDITF</sequence>
<evidence type="ECO:0000256" key="3">
    <source>
        <dbReference type="ARBA" id="ARBA00022452"/>
    </source>
</evidence>
<dbReference type="NCBIfam" id="TIGR04056">
    <property type="entry name" value="OMP_RagA_SusC"/>
    <property type="match status" value="1"/>
</dbReference>
<dbReference type="NCBIfam" id="TIGR04057">
    <property type="entry name" value="SusC_RagA_signa"/>
    <property type="match status" value="1"/>
</dbReference>
<evidence type="ECO:0000256" key="8">
    <source>
        <dbReference type="SAM" id="MobiDB-lite"/>
    </source>
</evidence>
<dbReference type="Pfam" id="PF13715">
    <property type="entry name" value="CarbopepD_reg_2"/>
    <property type="match status" value="1"/>
</dbReference>
<evidence type="ECO:0000256" key="1">
    <source>
        <dbReference type="ARBA" id="ARBA00004571"/>
    </source>
</evidence>
<evidence type="ECO:0000256" key="7">
    <source>
        <dbReference type="PROSITE-ProRule" id="PRU01360"/>
    </source>
</evidence>
<comment type="similarity">
    <text evidence="7">Belongs to the TonB-dependent receptor family.</text>
</comment>
<dbReference type="SUPFAM" id="SSF56935">
    <property type="entry name" value="Porins"/>
    <property type="match status" value="1"/>
</dbReference>
<gene>
    <name evidence="10" type="ORF">SAMN05443144_13417</name>
</gene>
<keyword evidence="4 7" id="KW-0812">Transmembrane</keyword>
<dbReference type="RefSeq" id="WP_073068336.1">
    <property type="nucleotide sequence ID" value="NZ_FQUS01000034.1"/>
</dbReference>
<organism evidence="10 11">
    <name type="scientific">Fodinibius roseus</name>
    <dbReference type="NCBI Taxonomy" id="1194090"/>
    <lineage>
        <taxon>Bacteria</taxon>
        <taxon>Pseudomonadati</taxon>
        <taxon>Balneolota</taxon>
        <taxon>Balneolia</taxon>
        <taxon>Balneolales</taxon>
        <taxon>Balneolaceae</taxon>
        <taxon>Fodinibius</taxon>
    </lineage>
</organism>
<dbReference type="Gene3D" id="2.40.170.20">
    <property type="entry name" value="TonB-dependent receptor, beta-barrel domain"/>
    <property type="match status" value="1"/>
</dbReference>
<keyword evidence="11" id="KW-1185">Reference proteome</keyword>
<comment type="subcellular location">
    <subcellularLocation>
        <location evidence="1 7">Cell outer membrane</location>
        <topology evidence="1 7">Multi-pass membrane protein</topology>
    </subcellularLocation>
</comment>
<dbReference type="InterPro" id="IPR012910">
    <property type="entry name" value="Plug_dom"/>
</dbReference>
<protein>
    <submittedName>
        <fullName evidence="10">TonB-linked outer membrane protein, SusC/RagA family</fullName>
    </submittedName>
</protein>
<evidence type="ECO:0000256" key="2">
    <source>
        <dbReference type="ARBA" id="ARBA00022448"/>
    </source>
</evidence>
<reference evidence="10 11" key="1">
    <citation type="submission" date="2016-11" db="EMBL/GenBank/DDBJ databases">
        <authorList>
            <person name="Jaros S."/>
            <person name="Januszkiewicz K."/>
            <person name="Wedrychowicz H."/>
        </authorList>
    </citation>
    <scope>NUCLEOTIDE SEQUENCE [LARGE SCALE GENOMIC DNA]</scope>
    <source>
        <strain evidence="10 11">DSM 21986</strain>
    </source>
</reference>
<evidence type="ECO:0000313" key="11">
    <source>
        <dbReference type="Proteomes" id="UP000184041"/>
    </source>
</evidence>
<evidence type="ECO:0000259" key="9">
    <source>
        <dbReference type="Pfam" id="PF07715"/>
    </source>
</evidence>
<evidence type="ECO:0000256" key="5">
    <source>
        <dbReference type="ARBA" id="ARBA00023136"/>
    </source>
</evidence>
<dbReference type="InterPro" id="IPR037066">
    <property type="entry name" value="Plug_dom_sf"/>
</dbReference>
<dbReference type="STRING" id="1194090.SAMN05443144_13417"/>
<keyword evidence="5 7" id="KW-0472">Membrane</keyword>
<evidence type="ECO:0000256" key="4">
    <source>
        <dbReference type="ARBA" id="ARBA00022692"/>
    </source>
</evidence>
<dbReference type="InterPro" id="IPR036942">
    <property type="entry name" value="Beta-barrel_TonB_sf"/>
</dbReference>
<dbReference type="GO" id="GO:0009279">
    <property type="term" value="C:cell outer membrane"/>
    <property type="evidence" value="ECO:0007669"/>
    <property type="project" value="UniProtKB-SubCell"/>
</dbReference>
<evidence type="ECO:0000256" key="6">
    <source>
        <dbReference type="ARBA" id="ARBA00023237"/>
    </source>
</evidence>
<dbReference type="Proteomes" id="UP000184041">
    <property type="component" value="Unassembled WGS sequence"/>
</dbReference>
<dbReference type="InterPro" id="IPR008969">
    <property type="entry name" value="CarboxyPept-like_regulatory"/>
</dbReference>
<dbReference type="AlphaFoldDB" id="A0A1M5KTK5"/>
<keyword evidence="6 7" id="KW-0998">Cell outer membrane</keyword>
<dbReference type="Gene3D" id="2.170.130.10">
    <property type="entry name" value="TonB-dependent receptor, plug domain"/>
    <property type="match status" value="1"/>
</dbReference>
<feature type="domain" description="TonB-dependent receptor plug" evidence="9">
    <location>
        <begin position="123"/>
        <end position="247"/>
    </location>
</feature>
<dbReference type="Pfam" id="PF07715">
    <property type="entry name" value="Plug"/>
    <property type="match status" value="1"/>
</dbReference>
<proteinExistence type="inferred from homology"/>
<dbReference type="PROSITE" id="PS52016">
    <property type="entry name" value="TONB_DEPENDENT_REC_3"/>
    <property type="match status" value="1"/>
</dbReference>
<feature type="compositionally biased region" description="Low complexity" evidence="8">
    <location>
        <begin position="196"/>
        <end position="215"/>
    </location>
</feature>
<dbReference type="Gene3D" id="2.60.40.1120">
    <property type="entry name" value="Carboxypeptidase-like, regulatory domain"/>
    <property type="match status" value="1"/>
</dbReference>
<dbReference type="SUPFAM" id="SSF49464">
    <property type="entry name" value="Carboxypeptidase regulatory domain-like"/>
    <property type="match status" value="1"/>
</dbReference>
<dbReference type="InterPro" id="IPR039426">
    <property type="entry name" value="TonB-dep_rcpt-like"/>
</dbReference>
<dbReference type="EMBL" id="FQUS01000034">
    <property type="protein sequence ID" value="SHG56192.1"/>
    <property type="molecule type" value="Genomic_DNA"/>
</dbReference>
<keyword evidence="3 7" id="KW-1134">Transmembrane beta strand</keyword>
<dbReference type="InterPro" id="IPR023997">
    <property type="entry name" value="TonB-dep_OMP_SusC/RagA_CS"/>
</dbReference>
<accession>A0A1M5KTK5</accession>
<dbReference type="OrthoDB" id="9768177at2"/>
<name>A0A1M5KTK5_9BACT</name>
<keyword evidence="2 7" id="KW-0813">Transport</keyword>
<dbReference type="InterPro" id="IPR023996">
    <property type="entry name" value="TonB-dep_OMP_SusC/RagA"/>
</dbReference>